<dbReference type="GO" id="GO:0005504">
    <property type="term" value="F:fatty acid binding"/>
    <property type="evidence" value="ECO:0007669"/>
    <property type="project" value="UniProtKB-ARBA"/>
</dbReference>
<evidence type="ECO:0000256" key="2">
    <source>
        <dbReference type="ARBA" id="ARBA00023121"/>
    </source>
</evidence>
<dbReference type="Pfam" id="PF00061">
    <property type="entry name" value="Lipocalin"/>
    <property type="match status" value="1"/>
</dbReference>
<sequence>MVAYNGEYKLETSENFDEYMKAVGVGMLTRKAAASATPVLTVTVDGDHWKIKQVTSFKTHEEEFTIGVEQEKSTPDGRKVKSIVTKEGDKIIDKQVGDKTSIIIREFSDAGITSIATVDNISCKRFYKRQ</sequence>
<dbReference type="EMBL" id="VIIS01002234">
    <property type="protein sequence ID" value="KAF0286710.1"/>
    <property type="molecule type" value="Genomic_DNA"/>
</dbReference>
<dbReference type="OrthoDB" id="354351at2759"/>
<evidence type="ECO:0000259" key="3">
    <source>
        <dbReference type="Pfam" id="PF00061"/>
    </source>
</evidence>
<evidence type="ECO:0000313" key="4">
    <source>
        <dbReference type="EMBL" id="KAF0286710.1"/>
    </source>
</evidence>
<gene>
    <name evidence="4" type="primary">FABP</name>
    <name evidence="4" type="ORF">FJT64_014802</name>
</gene>
<accession>A0A6A4V6C3</accession>
<dbReference type="InterPro" id="IPR000463">
    <property type="entry name" value="Fatty_acid-bd"/>
</dbReference>
<dbReference type="PANTHER" id="PTHR11955">
    <property type="entry name" value="FATTY ACID BINDING PROTEIN"/>
    <property type="match status" value="1"/>
</dbReference>
<name>A0A6A4V6C3_AMPAM</name>
<feature type="domain" description="Lipocalin/cytosolic fatty-acid binding" evidence="3">
    <location>
        <begin position="5"/>
        <end position="129"/>
    </location>
</feature>
<dbReference type="PRINTS" id="PR00178">
    <property type="entry name" value="FATTYACIDBP"/>
</dbReference>
<comment type="similarity">
    <text evidence="1">Belongs to the calycin superfamily. Fatty-acid binding protein (FABP) family.</text>
</comment>
<keyword evidence="5" id="KW-1185">Reference proteome</keyword>
<dbReference type="InterPro" id="IPR000566">
    <property type="entry name" value="Lipocln_cytosolic_FA-bd_dom"/>
</dbReference>
<proteinExistence type="inferred from homology"/>
<evidence type="ECO:0000256" key="1">
    <source>
        <dbReference type="ARBA" id="ARBA00008390"/>
    </source>
</evidence>
<organism evidence="4 5">
    <name type="scientific">Amphibalanus amphitrite</name>
    <name type="common">Striped barnacle</name>
    <name type="synonym">Balanus amphitrite</name>
    <dbReference type="NCBI Taxonomy" id="1232801"/>
    <lineage>
        <taxon>Eukaryota</taxon>
        <taxon>Metazoa</taxon>
        <taxon>Ecdysozoa</taxon>
        <taxon>Arthropoda</taxon>
        <taxon>Crustacea</taxon>
        <taxon>Multicrustacea</taxon>
        <taxon>Cirripedia</taxon>
        <taxon>Thoracica</taxon>
        <taxon>Thoracicalcarea</taxon>
        <taxon>Balanomorpha</taxon>
        <taxon>Balanoidea</taxon>
        <taxon>Balanidae</taxon>
        <taxon>Amphibalaninae</taxon>
        <taxon>Amphibalanus</taxon>
    </lineage>
</organism>
<protein>
    <submittedName>
        <fullName evidence="4">Fatty acid-binding protein</fullName>
    </submittedName>
</protein>
<keyword evidence="2" id="KW-0446">Lipid-binding</keyword>
<dbReference type="SUPFAM" id="SSF50814">
    <property type="entry name" value="Lipocalins"/>
    <property type="match status" value="1"/>
</dbReference>
<dbReference type="FunFam" id="2.40.128.20:FF:000001">
    <property type="entry name" value="Fatty acid-binding protein, adipocyte"/>
    <property type="match status" value="1"/>
</dbReference>
<evidence type="ECO:0000313" key="5">
    <source>
        <dbReference type="Proteomes" id="UP000440578"/>
    </source>
</evidence>
<dbReference type="CDD" id="cd00742">
    <property type="entry name" value="FABP"/>
    <property type="match status" value="1"/>
</dbReference>
<dbReference type="Proteomes" id="UP000440578">
    <property type="component" value="Unassembled WGS sequence"/>
</dbReference>
<reference evidence="4 5" key="1">
    <citation type="submission" date="2019-07" db="EMBL/GenBank/DDBJ databases">
        <title>Draft genome assembly of a fouling barnacle, Amphibalanus amphitrite (Darwin, 1854): The first reference genome for Thecostraca.</title>
        <authorList>
            <person name="Kim W."/>
        </authorList>
    </citation>
    <scope>NUCLEOTIDE SEQUENCE [LARGE SCALE GENOMIC DNA]</scope>
    <source>
        <strain evidence="4">SNU_AA5</strain>
        <tissue evidence="4">Soma without cirri and trophi</tissue>
    </source>
</reference>
<comment type="caution">
    <text evidence="4">The sequence shown here is derived from an EMBL/GenBank/DDBJ whole genome shotgun (WGS) entry which is preliminary data.</text>
</comment>
<dbReference type="AlphaFoldDB" id="A0A6A4V6C3"/>
<dbReference type="Gene3D" id="2.40.128.20">
    <property type="match status" value="1"/>
</dbReference>
<dbReference type="InterPro" id="IPR012674">
    <property type="entry name" value="Calycin"/>
</dbReference>
<dbReference type="InterPro" id="IPR031259">
    <property type="entry name" value="ILBP"/>
</dbReference>